<dbReference type="RefSeq" id="WP_145347558.1">
    <property type="nucleotide sequence ID" value="NZ_CP036261.1"/>
</dbReference>
<dbReference type="Proteomes" id="UP000319557">
    <property type="component" value="Chromosome"/>
</dbReference>
<name>A0A517M4A1_9BACT</name>
<sequence length="636" mass="69721" precursor="true">MLFSIRCGISACLLSLLTVSVSLGQSEPRPTAPRLLPSDSLAYFRIDDTAAYRQILRESSAGRMAADPQVRPLVSQVYTGAQDLFANLSEQLGVTLDELLAISQGELSVALVPSDAEARIQRMKQTPADGDATETKPGADDESPEAIRERLQQKSREQRLTTRLAFGVVAIIESGDQTPVLRRLLETAEGQMTKNGFRRTVATEQDVEIVSLQRGNRPQSMHYLIHEDTLVIGSDLDSVRDILMRWKGSLNDERLSGNSNFTTVMSHCVGTEETRPQLTFYADPYGILDKATAAGGGAGMVLFIIQNLGLEGIKGIGGSIFTGGKRFETISHVHLLLDPRRGGVLSVVRPQQGPVGPPSFVPADATGFMALNWEVEKSLDGARRVYDQIRGAGSFNEDIFGKANRQLKVDLQTDLITQLTGRFTTSRWIETPARFGSQVNLFGAQLKDPVAAEETLGKAMANLPDWNEEKFAGVTLYAGREAKIPEAMQEYMRSGQPHIAIVGDHLVYTDSRQFLEQAIKTETGNGPGAISNLIEYDLIAGELSGQLDGRPPFMFSFTRPEESFRAVYEMLKAPPMREGLRRLAENNPVAKMFHQALEDNDLPPLSVFTQYMAPAGSFAYDDTSGLHMASFGLKSE</sequence>
<accession>A0A517M4A1</accession>
<keyword evidence="2" id="KW-0732">Signal</keyword>
<feature type="compositionally biased region" description="Basic and acidic residues" evidence="1">
    <location>
        <begin position="133"/>
        <end position="154"/>
    </location>
</feature>
<proteinExistence type="predicted"/>
<evidence type="ECO:0000256" key="1">
    <source>
        <dbReference type="SAM" id="MobiDB-lite"/>
    </source>
</evidence>
<keyword evidence="4" id="KW-1185">Reference proteome</keyword>
<reference evidence="3 4" key="1">
    <citation type="submission" date="2019-02" db="EMBL/GenBank/DDBJ databases">
        <title>Deep-cultivation of Planctomycetes and their phenomic and genomic characterization uncovers novel biology.</title>
        <authorList>
            <person name="Wiegand S."/>
            <person name="Jogler M."/>
            <person name="Boedeker C."/>
            <person name="Pinto D."/>
            <person name="Vollmers J."/>
            <person name="Rivas-Marin E."/>
            <person name="Kohn T."/>
            <person name="Peeters S.H."/>
            <person name="Heuer A."/>
            <person name="Rast P."/>
            <person name="Oberbeckmann S."/>
            <person name="Bunk B."/>
            <person name="Jeske O."/>
            <person name="Meyerdierks A."/>
            <person name="Storesund J.E."/>
            <person name="Kallscheuer N."/>
            <person name="Luecker S."/>
            <person name="Lage O.M."/>
            <person name="Pohl T."/>
            <person name="Merkel B.J."/>
            <person name="Hornburger P."/>
            <person name="Mueller R.-W."/>
            <person name="Bruemmer F."/>
            <person name="Labrenz M."/>
            <person name="Spormann A.M."/>
            <person name="Op den Camp H."/>
            <person name="Overmann J."/>
            <person name="Amann R."/>
            <person name="Jetten M.S.M."/>
            <person name="Mascher T."/>
            <person name="Medema M.H."/>
            <person name="Devos D.P."/>
            <person name="Kaster A.-K."/>
            <person name="Ovreas L."/>
            <person name="Rohde M."/>
            <person name="Galperin M.Y."/>
            <person name="Jogler C."/>
        </authorList>
    </citation>
    <scope>NUCLEOTIDE SEQUENCE [LARGE SCALE GENOMIC DNA]</scope>
    <source>
        <strain evidence="3 4">EC9</strain>
    </source>
</reference>
<gene>
    <name evidence="3" type="ORF">EC9_38880</name>
</gene>
<organism evidence="3 4">
    <name type="scientific">Rosistilla ulvae</name>
    <dbReference type="NCBI Taxonomy" id="1930277"/>
    <lineage>
        <taxon>Bacteria</taxon>
        <taxon>Pseudomonadati</taxon>
        <taxon>Planctomycetota</taxon>
        <taxon>Planctomycetia</taxon>
        <taxon>Pirellulales</taxon>
        <taxon>Pirellulaceae</taxon>
        <taxon>Rosistilla</taxon>
    </lineage>
</organism>
<dbReference type="KEGG" id="ruv:EC9_38880"/>
<evidence type="ECO:0000313" key="3">
    <source>
        <dbReference type="EMBL" id="QDS89688.1"/>
    </source>
</evidence>
<evidence type="ECO:0000256" key="2">
    <source>
        <dbReference type="SAM" id="SignalP"/>
    </source>
</evidence>
<feature type="signal peptide" evidence="2">
    <location>
        <begin position="1"/>
        <end position="24"/>
    </location>
</feature>
<protein>
    <submittedName>
        <fullName evidence="3">Uncharacterized protein</fullName>
    </submittedName>
</protein>
<feature type="region of interest" description="Disordered" evidence="1">
    <location>
        <begin position="124"/>
        <end position="154"/>
    </location>
</feature>
<dbReference type="AlphaFoldDB" id="A0A517M4A1"/>
<dbReference type="OrthoDB" id="253793at2"/>
<feature type="chain" id="PRO_5022240177" evidence="2">
    <location>
        <begin position="25"/>
        <end position="636"/>
    </location>
</feature>
<dbReference type="EMBL" id="CP036261">
    <property type="protein sequence ID" value="QDS89688.1"/>
    <property type="molecule type" value="Genomic_DNA"/>
</dbReference>
<evidence type="ECO:0000313" key="4">
    <source>
        <dbReference type="Proteomes" id="UP000319557"/>
    </source>
</evidence>